<gene>
    <name evidence="3" type="ORF">ESP62_011230</name>
</gene>
<dbReference type="EMBL" id="SDPP02000003">
    <property type="protein sequence ID" value="KAA1376023.1"/>
    <property type="molecule type" value="Genomic_DNA"/>
</dbReference>
<feature type="region of interest" description="Disordered" evidence="1">
    <location>
        <begin position="102"/>
        <end position="127"/>
    </location>
</feature>
<evidence type="ECO:0000313" key="4">
    <source>
        <dbReference type="Proteomes" id="UP001515100"/>
    </source>
</evidence>
<keyword evidence="4" id="KW-1185">Reference proteome</keyword>
<evidence type="ECO:0000256" key="1">
    <source>
        <dbReference type="SAM" id="MobiDB-lite"/>
    </source>
</evidence>
<dbReference type="InterPro" id="IPR021449">
    <property type="entry name" value="DUF3099"/>
</dbReference>
<evidence type="ECO:0000313" key="3">
    <source>
        <dbReference type="EMBL" id="KAA1376023.1"/>
    </source>
</evidence>
<feature type="compositionally biased region" description="Polar residues" evidence="1">
    <location>
        <begin position="118"/>
        <end position="127"/>
    </location>
</feature>
<protein>
    <submittedName>
        <fullName evidence="3">DUF3099 domain-containing protein</fullName>
    </submittedName>
</protein>
<feature type="compositionally biased region" description="Polar residues" evidence="1">
    <location>
        <begin position="26"/>
        <end position="36"/>
    </location>
</feature>
<evidence type="ECO:0000256" key="2">
    <source>
        <dbReference type="SAM" id="Phobius"/>
    </source>
</evidence>
<keyword evidence="2" id="KW-0812">Transmembrane</keyword>
<reference evidence="3" key="1">
    <citation type="submission" date="2019-09" db="EMBL/GenBank/DDBJ databases">
        <authorList>
            <person name="Li J."/>
        </authorList>
    </citation>
    <scope>NUCLEOTIDE SEQUENCE [LARGE SCALE GENOMIC DNA]</scope>
    <source>
        <strain evidence="3">NRBC 14897</strain>
    </source>
</reference>
<feature type="transmembrane region" description="Helical" evidence="2">
    <location>
        <begin position="74"/>
        <end position="94"/>
    </location>
</feature>
<dbReference type="Pfam" id="PF11298">
    <property type="entry name" value="DUF3099"/>
    <property type="match status" value="1"/>
</dbReference>
<dbReference type="AlphaFoldDB" id="A0A641AKX6"/>
<feature type="transmembrane region" description="Helical" evidence="2">
    <location>
        <begin position="48"/>
        <end position="68"/>
    </location>
</feature>
<organism evidence="3 4">
    <name type="scientific">Aeromicrobium fastidiosum</name>
    <dbReference type="NCBI Taxonomy" id="52699"/>
    <lineage>
        <taxon>Bacteria</taxon>
        <taxon>Bacillati</taxon>
        <taxon>Actinomycetota</taxon>
        <taxon>Actinomycetes</taxon>
        <taxon>Propionibacteriales</taxon>
        <taxon>Nocardioidaceae</taxon>
        <taxon>Aeromicrobium</taxon>
    </lineage>
</organism>
<comment type="caution">
    <text evidence="3">The sequence shown here is derived from an EMBL/GenBank/DDBJ whole genome shotgun (WGS) entry which is preliminary data.</text>
</comment>
<dbReference type="OrthoDB" id="4229919at2"/>
<feature type="region of interest" description="Disordered" evidence="1">
    <location>
        <begin position="16"/>
        <end position="36"/>
    </location>
</feature>
<dbReference type="Proteomes" id="UP001515100">
    <property type="component" value="Unassembled WGS sequence"/>
</dbReference>
<keyword evidence="2" id="KW-1133">Transmembrane helix</keyword>
<accession>A0A641AKX6</accession>
<sequence>MCPSCSVAAPAYAEGVPESREPRKQQVFSITTAAESQTDDRMRREKRYAVSMLIRTLCFLGGVVLVMQPMPWAVAGWLMFVGAVFLPYAAVIFANAGVRKKGDGPSPFGPEPGRQIEATRTSGLDRG</sequence>
<keyword evidence="2" id="KW-0472">Membrane</keyword>
<proteinExistence type="predicted"/>
<name>A0A641AKX6_9ACTN</name>